<dbReference type="PROSITE" id="PS51084">
    <property type="entry name" value="HIT_2"/>
    <property type="match status" value="1"/>
</dbReference>
<keyword evidence="1" id="KW-0547">Nucleotide-binding</keyword>
<dbReference type="GO" id="GO:0003824">
    <property type="term" value="F:catalytic activity"/>
    <property type="evidence" value="ECO:0007669"/>
    <property type="project" value="InterPro"/>
</dbReference>
<name>A0A7C4JLT7_STAMA</name>
<dbReference type="GO" id="GO:0000166">
    <property type="term" value="F:nucleotide binding"/>
    <property type="evidence" value="ECO:0007669"/>
    <property type="project" value="UniProtKB-KW"/>
</dbReference>
<dbReference type="InterPro" id="IPR011146">
    <property type="entry name" value="HIT-like"/>
</dbReference>
<sequence>MNNLKILWNPWRFEYVSRAGRERECILCELPKREDGEAYILYRGEWSYVVLNAYPYNSGHVMIATYRHVGMLENLTREELSEITELMVRTVATVKKAFNPDGFNIGLNIGRAAGAGVADHIHIHVVPRWVGDTNFIAIISGTKPLPIALNEVYVKLRECWS</sequence>
<organism evidence="5">
    <name type="scientific">Staphylothermus marinus</name>
    <dbReference type="NCBI Taxonomy" id="2280"/>
    <lineage>
        <taxon>Archaea</taxon>
        <taxon>Thermoproteota</taxon>
        <taxon>Thermoprotei</taxon>
        <taxon>Desulfurococcales</taxon>
        <taxon>Desulfurococcaceae</taxon>
        <taxon>Staphylothermus</taxon>
    </lineage>
</organism>
<dbReference type="Gene3D" id="3.30.428.10">
    <property type="entry name" value="HIT-like"/>
    <property type="match status" value="1"/>
</dbReference>
<comment type="caution">
    <text evidence="5">The sequence shown here is derived from an EMBL/GenBank/DDBJ whole genome shotgun (WGS) entry which is preliminary data.</text>
</comment>
<feature type="short sequence motif" description="Histidine triad motif" evidence="2">
    <location>
        <begin position="120"/>
        <end position="124"/>
    </location>
</feature>
<gene>
    <name evidence="4" type="ORF">ENU09_00145</name>
    <name evidence="5" type="ORF">ENU20_00470</name>
</gene>
<dbReference type="SUPFAM" id="SSF54197">
    <property type="entry name" value="HIT-like"/>
    <property type="match status" value="1"/>
</dbReference>
<dbReference type="PANTHER" id="PTHR42997:SF1">
    <property type="entry name" value="AP-4-A PHOSPHORYLASE"/>
    <property type="match status" value="1"/>
</dbReference>
<protein>
    <submittedName>
        <fullName evidence="5">HIT domain-containing protein</fullName>
    </submittedName>
</protein>
<evidence type="ECO:0000259" key="3">
    <source>
        <dbReference type="PROSITE" id="PS51084"/>
    </source>
</evidence>
<evidence type="ECO:0000256" key="1">
    <source>
        <dbReference type="ARBA" id="ARBA00022741"/>
    </source>
</evidence>
<feature type="domain" description="HIT" evidence="3">
    <location>
        <begin position="26"/>
        <end position="135"/>
    </location>
</feature>
<dbReference type="InterPro" id="IPR052908">
    <property type="entry name" value="AP-4-A_phosphorylase"/>
</dbReference>
<dbReference type="InterPro" id="IPR039383">
    <property type="entry name" value="FHIT"/>
</dbReference>
<dbReference type="AlphaFoldDB" id="A0A7C4JLT7"/>
<evidence type="ECO:0000313" key="4">
    <source>
        <dbReference type="EMBL" id="HGQ59126.1"/>
    </source>
</evidence>
<evidence type="ECO:0000256" key="2">
    <source>
        <dbReference type="PROSITE-ProRule" id="PRU00464"/>
    </source>
</evidence>
<evidence type="ECO:0000313" key="5">
    <source>
        <dbReference type="EMBL" id="HGQ73541.1"/>
    </source>
</evidence>
<proteinExistence type="predicted"/>
<reference evidence="5" key="1">
    <citation type="journal article" date="2020" name="mSystems">
        <title>Genome- and Community-Level Interaction Insights into Carbon Utilization and Element Cycling Functions of Hydrothermarchaeota in Hydrothermal Sediment.</title>
        <authorList>
            <person name="Zhou Z."/>
            <person name="Liu Y."/>
            <person name="Xu W."/>
            <person name="Pan J."/>
            <person name="Luo Z.H."/>
            <person name="Li M."/>
        </authorList>
    </citation>
    <scope>NUCLEOTIDE SEQUENCE [LARGE SCALE GENOMIC DNA]</scope>
    <source>
        <strain evidence="4">SpSt-638</strain>
        <strain evidence="5">SpSt-648</strain>
    </source>
</reference>
<dbReference type="EMBL" id="DTBE01000003">
    <property type="protein sequence ID" value="HGQ59126.1"/>
    <property type="molecule type" value="Genomic_DNA"/>
</dbReference>
<dbReference type="CDD" id="cd01275">
    <property type="entry name" value="FHIT"/>
    <property type="match status" value="1"/>
</dbReference>
<dbReference type="EMBL" id="DTBP01000005">
    <property type="protein sequence ID" value="HGQ73541.1"/>
    <property type="molecule type" value="Genomic_DNA"/>
</dbReference>
<dbReference type="PANTHER" id="PTHR42997">
    <property type="entry name" value="HIT FAMILY HYDROLASE"/>
    <property type="match status" value="1"/>
</dbReference>
<accession>A0A7C4JLT7</accession>
<dbReference type="Pfam" id="PF01230">
    <property type="entry name" value="HIT"/>
    <property type="match status" value="1"/>
</dbReference>
<dbReference type="InterPro" id="IPR036265">
    <property type="entry name" value="HIT-like_sf"/>
</dbReference>